<sequence>MRAVILALVVAVFGAAAGCAAGADPDAAPVIAPGRPGEAGQTVAPGDVGTDLWSAPTEVDLGYVAKMITHHRQALAMTELAPDRAENDVVRRIASRIHDVQGPEIQAMESWQRQYGQVGEAHGHVGGVEDHGGMPGMATERQLAELAAARGADFDRLFVRLMVAHHEGALEMALAQLSEGTDVRVEEMANDVVATQSVEIERMRAIPL</sequence>
<dbReference type="InterPro" id="IPR012347">
    <property type="entry name" value="Ferritin-like"/>
</dbReference>
<dbReference type="Gene3D" id="1.20.1260.10">
    <property type="match status" value="1"/>
</dbReference>
<dbReference type="KEGG" id="apre:CNX65_10530"/>
<dbReference type="InterPro" id="IPR005183">
    <property type="entry name" value="DUF305_CopM-like"/>
</dbReference>
<keyword evidence="4" id="KW-1185">Reference proteome</keyword>
<reference evidence="3" key="1">
    <citation type="submission" date="2017-09" db="EMBL/GenBank/DDBJ databases">
        <title>Complete Genome Sequence of ansamitocin-producing Bacterium Actinosynnema pretiosum X47.</title>
        <authorList>
            <person name="Cao G."/>
            <person name="Zong G."/>
            <person name="Zhong C."/>
            <person name="Fu J."/>
        </authorList>
    </citation>
    <scope>NUCLEOTIDE SEQUENCE [LARGE SCALE GENOMIC DNA]</scope>
    <source>
        <strain evidence="3">X47</strain>
    </source>
</reference>
<dbReference type="PANTHER" id="PTHR36933:SF1">
    <property type="entry name" value="SLL0788 PROTEIN"/>
    <property type="match status" value="1"/>
</dbReference>
<dbReference type="AlphaFoldDB" id="A0A290ZGF3"/>
<proteinExistence type="predicted"/>
<evidence type="ECO:0000313" key="3">
    <source>
        <dbReference type="EMBL" id="ATE58098.1"/>
    </source>
</evidence>
<protein>
    <submittedName>
        <fullName evidence="3">DUF305 domain-containing protein</fullName>
    </submittedName>
</protein>
<name>A0A290ZGF3_9PSEU</name>
<evidence type="ECO:0000256" key="1">
    <source>
        <dbReference type="SAM" id="SignalP"/>
    </source>
</evidence>
<evidence type="ECO:0000259" key="2">
    <source>
        <dbReference type="Pfam" id="PF03713"/>
    </source>
</evidence>
<dbReference type="RefSeq" id="WP_096497718.1">
    <property type="nucleotide sequence ID" value="NZ_CP023445.1"/>
</dbReference>
<feature type="domain" description="DUF305" evidence="2">
    <location>
        <begin position="60"/>
        <end position="206"/>
    </location>
</feature>
<organism evidence="3 4">
    <name type="scientific">Actinosynnema pretiosum</name>
    <dbReference type="NCBI Taxonomy" id="42197"/>
    <lineage>
        <taxon>Bacteria</taxon>
        <taxon>Bacillati</taxon>
        <taxon>Actinomycetota</taxon>
        <taxon>Actinomycetes</taxon>
        <taxon>Pseudonocardiales</taxon>
        <taxon>Pseudonocardiaceae</taxon>
        <taxon>Actinosynnema</taxon>
    </lineage>
</organism>
<gene>
    <name evidence="3" type="ORF">CNX65_10530</name>
</gene>
<dbReference type="EMBL" id="CP023445">
    <property type="protein sequence ID" value="ATE58098.1"/>
    <property type="molecule type" value="Genomic_DNA"/>
</dbReference>
<dbReference type="Proteomes" id="UP000218505">
    <property type="component" value="Chromosome"/>
</dbReference>
<evidence type="ECO:0000313" key="4">
    <source>
        <dbReference type="Proteomes" id="UP000218505"/>
    </source>
</evidence>
<feature type="signal peptide" evidence="1">
    <location>
        <begin position="1"/>
        <end position="23"/>
    </location>
</feature>
<accession>A0A290ZGF3</accession>
<dbReference type="PROSITE" id="PS51257">
    <property type="entry name" value="PROKAR_LIPOPROTEIN"/>
    <property type="match status" value="1"/>
</dbReference>
<feature type="chain" id="PRO_5012493781" evidence="1">
    <location>
        <begin position="24"/>
        <end position="208"/>
    </location>
</feature>
<keyword evidence="1" id="KW-0732">Signal</keyword>
<dbReference type="PANTHER" id="PTHR36933">
    <property type="entry name" value="SLL0788 PROTEIN"/>
    <property type="match status" value="1"/>
</dbReference>
<dbReference type="Pfam" id="PF03713">
    <property type="entry name" value="DUF305"/>
    <property type="match status" value="1"/>
</dbReference>